<dbReference type="AlphaFoldDB" id="A0AAD5JI19"/>
<organism evidence="2 3">
    <name type="scientific">Acer negundo</name>
    <name type="common">Box elder</name>
    <dbReference type="NCBI Taxonomy" id="4023"/>
    <lineage>
        <taxon>Eukaryota</taxon>
        <taxon>Viridiplantae</taxon>
        <taxon>Streptophyta</taxon>
        <taxon>Embryophyta</taxon>
        <taxon>Tracheophyta</taxon>
        <taxon>Spermatophyta</taxon>
        <taxon>Magnoliopsida</taxon>
        <taxon>eudicotyledons</taxon>
        <taxon>Gunneridae</taxon>
        <taxon>Pentapetalae</taxon>
        <taxon>rosids</taxon>
        <taxon>malvids</taxon>
        <taxon>Sapindales</taxon>
        <taxon>Sapindaceae</taxon>
        <taxon>Hippocastanoideae</taxon>
        <taxon>Acereae</taxon>
        <taxon>Acer</taxon>
    </lineage>
</organism>
<dbReference type="Proteomes" id="UP001064489">
    <property type="component" value="Chromosome 1"/>
</dbReference>
<accession>A0AAD5JI19</accession>
<keyword evidence="3" id="KW-1185">Reference proteome</keyword>
<sequence>MEPCFYDSVTKMLQIFASEVISALAREFATRRNANSFPSIMKWEFTRRPPLDKVKKIMKDRMFVEPEITPTNQKVARWYYEGLQNMDDLYRAPGALDNMPNEYEDGHSTGNLTPPRSRLPSAAGPSGIATPTPTPTKGVADIPTPPGQRFRAGTI</sequence>
<evidence type="ECO:0000313" key="2">
    <source>
        <dbReference type="EMBL" id="KAI9194031.1"/>
    </source>
</evidence>
<name>A0AAD5JI19_ACENE</name>
<gene>
    <name evidence="2" type="ORF">LWI28_002541</name>
</gene>
<dbReference type="EMBL" id="JAJSOW010000003">
    <property type="protein sequence ID" value="KAI9194031.1"/>
    <property type="molecule type" value="Genomic_DNA"/>
</dbReference>
<comment type="caution">
    <text evidence="2">The sequence shown here is derived from an EMBL/GenBank/DDBJ whole genome shotgun (WGS) entry which is preliminary data.</text>
</comment>
<evidence type="ECO:0000313" key="3">
    <source>
        <dbReference type="Proteomes" id="UP001064489"/>
    </source>
</evidence>
<feature type="region of interest" description="Disordered" evidence="1">
    <location>
        <begin position="94"/>
        <end position="155"/>
    </location>
</feature>
<reference evidence="2" key="1">
    <citation type="journal article" date="2022" name="Plant J.">
        <title>Strategies of tolerance reflected in two North American maple genomes.</title>
        <authorList>
            <person name="McEvoy S.L."/>
            <person name="Sezen U.U."/>
            <person name="Trouern-Trend A."/>
            <person name="McMahon S.M."/>
            <person name="Schaberg P.G."/>
            <person name="Yang J."/>
            <person name="Wegrzyn J.L."/>
            <person name="Swenson N.G."/>
        </authorList>
    </citation>
    <scope>NUCLEOTIDE SEQUENCE</scope>
    <source>
        <strain evidence="2">91603</strain>
    </source>
</reference>
<proteinExistence type="predicted"/>
<reference evidence="2" key="2">
    <citation type="submission" date="2023-02" db="EMBL/GenBank/DDBJ databases">
        <authorList>
            <person name="Swenson N.G."/>
            <person name="Wegrzyn J.L."/>
            <person name="Mcevoy S.L."/>
        </authorList>
    </citation>
    <scope>NUCLEOTIDE SEQUENCE</scope>
    <source>
        <strain evidence="2">91603</strain>
        <tissue evidence="2">Leaf</tissue>
    </source>
</reference>
<evidence type="ECO:0000256" key="1">
    <source>
        <dbReference type="SAM" id="MobiDB-lite"/>
    </source>
</evidence>
<protein>
    <submittedName>
        <fullName evidence="2">Uncharacterized protein</fullName>
    </submittedName>
</protein>